<evidence type="ECO:0000256" key="1">
    <source>
        <dbReference type="SAM" id="SignalP"/>
    </source>
</evidence>
<protein>
    <recommendedName>
        <fullName evidence="4">Peptidase M23B</fullName>
    </recommendedName>
</protein>
<keyword evidence="1" id="KW-0732">Signal</keyword>
<evidence type="ECO:0008006" key="4">
    <source>
        <dbReference type="Google" id="ProtNLM"/>
    </source>
</evidence>
<dbReference type="Proteomes" id="UP000054537">
    <property type="component" value="Unassembled WGS sequence"/>
</dbReference>
<dbReference type="eggNOG" id="ENOG5031JW2">
    <property type="taxonomic scope" value="Bacteria"/>
</dbReference>
<proteinExistence type="predicted"/>
<feature type="signal peptide" evidence="1">
    <location>
        <begin position="1"/>
        <end position="20"/>
    </location>
</feature>
<dbReference type="EMBL" id="JRTT01000023">
    <property type="protein sequence ID" value="KHD75843.1"/>
    <property type="molecule type" value="Genomic_DNA"/>
</dbReference>
<gene>
    <name evidence="2" type="ORF">MB27_20645</name>
</gene>
<accession>A0A0A6ULB9</accession>
<keyword evidence="3" id="KW-1185">Reference proteome</keyword>
<feature type="chain" id="PRO_5002032893" description="Peptidase M23B" evidence="1">
    <location>
        <begin position="21"/>
        <end position="186"/>
    </location>
</feature>
<dbReference type="AlphaFoldDB" id="A0A0A6ULB9"/>
<dbReference type="Pfam" id="PF03995">
    <property type="entry name" value="Inhibitor_I36"/>
    <property type="match status" value="1"/>
</dbReference>
<reference evidence="2 3" key="1">
    <citation type="submission" date="2014-10" db="EMBL/GenBank/DDBJ databases">
        <title>Draft genome sequence of Actinoplanes utahensis NRRL 12052.</title>
        <authorList>
            <person name="Velasco-Bucheli B."/>
            <person name="del Cerro C."/>
            <person name="Hormigo D."/>
            <person name="Garcia J.L."/>
            <person name="Acebal C."/>
            <person name="Arroyo M."/>
            <person name="de la Mata I."/>
        </authorList>
    </citation>
    <scope>NUCLEOTIDE SEQUENCE [LARGE SCALE GENOMIC DNA]</scope>
    <source>
        <strain evidence="2 3">NRRL 12052</strain>
    </source>
</reference>
<evidence type="ECO:0000313" key="2">
    <source>
        <dbReference type="EMBL" id="KHD75843.1"/>
    </source>
</evidence>
<evidence type="ECO:0000313" key="3">
    <source>
        <dbReference type="Proteomes" id="UP000054537"/>
    </source>
</evidence>
<organism evidence="2 3">
    <name type="scientific">Actinoplanes utahensis</name>
    <dbReference type="NCBI Taxonomy" id="1869"/>
    <lineage>
        <taxon>Bacteria</taxon>
        <taxon>Bacillati</taxon>
        <taxon>Actinomycetota</taxon>
        <taxon>Actinomycetes</taxon>
        <taxon>Micromonosporales</taxon>
        <taxon>Micromonosporaceae</taxon>
        <taxon>Actinoplanes</taxon>
    </lineage>
</organism>
<name>A0A0A6ULB9_ACTUT</name>
<sequence length="186" mass="20086">MAALAVAAAVVVAPAQVATAAPAAFAEQARAAGLDQREARQLQSQVDQVLAEMKVGGRQISANEVLSNDGLVKVVVPVPGEERARALSGSAGRAVCTYEYLCLFDGPNYTGLMRELYACSMVNLGNYGQHDRLESYYNNQTIGTVANFYNWTGSWGRPKFGSTAPHSDPNLWRWGWQNMIDGVDPC</sequence>
<comment type="caution">
    <text evidence="2">The sequence shown here is derived from an EMBL/GenBank/DDBJ whole genome shotgun (WGS) entry which is preliminary data.</text>
</comment>